<dbReference type="InterPro" id="IPR021315">
    <property type="entry name" value="Gap/Sap"/>
</dbReference>
<reference evidence="2 3" key="1">
    <citation type="submission" date="2019-06" db="EMBL/GenBank/DDBJ databases">
        <title>Sequencing the genomes of 1000 actinobacteria strains.</title>
        <authorList>
            <person name="Klenk H.-P."/>
        </authorList>
    </citation>
    <scope>NUCLEOTIDE SEQUENCE [LARGE SCALE GENOMIC DNA]</scope>
    <source>
        <strain evidence="2 3">DSM 24617</strain>
    </source>
</reference>
<feature type="transmembrane region" description="Helical" evidence="1">
    <location>
        <begin position="6"/>
        <end position="31"/>
    </location>
</feature>
<dbReference type="Pfam" id="PF11139">
    <property type="entry name" value="SfLAP"/>
    <property type="match status" value="1"/>
</dbReference>
<feature type="transmembrane region" description="Helical" evidence="1">
    <location>
        <begin position="130"/>
        <end position="149"/>
    </location>
</feature>
<evidence type="ECO:0000313" key="3">
    <source>
        <dbReference type="Proteomes" id="UP000318336"/>
    </source>
</evidence>
<dbReference type="EMBL" id="VFOK01000001">
    <property type="protein sequence ID" value="TQL33987.1"/>
    <property type="molecule type" value="Genomic_DNA"/>
</dbReference>
<comment type="caution">
    <text evidence="2">The sequence shown here is derived from an EMBL/GenBank/DDBJ whole genome shotgun (WGS) entry which is preliminary data.</text>
</comment>
<dbReference type="AlphaFoldDB" id="A0A542XDS7"/>
<sequence length="243" mass="25134">MSLPLLGALGGLALVDSTSIGTLLLPVWFLLVPHGVRTGRYLLYLGTLAVFYALVGVALLLGGRAWLGDVGRQLETTSGARVALVVGVVLLVGSFFIGNGKGKGPGRLSRWRDRAMGPSGAQGTSGPGGVVGLALLAGTIEVASMLPYLGAIGLLATSDLSLAPQLGLLAGYCLLMVAPAVVLLGLRLGARRWVEPQLQRLAAWMERGSGETMAWVVGIIGFLVARNAWPQADLAALWESLAG</sequence>
<proteinExistence type="predicted"/>
<feature type="transmembrane region" description="Helical" evidence="1">
    <location>
        <begin position="43"/>
        <end position="67"/>
    </location>
</feature>
<keyword evidence="3" id="KW-1185">Reference proteome</keyword>
<keyword evidence="1" id="KW-1133">Transmembrane helix</keyword>
<name>A0A542XDS7_9MICO</name>
<evidence type="ECO:0000313" key="2">
    <source>
        <dbReference type="EMBL" id="TQL33987.1"/>
    </source>
</evidence>
<gene>
    <name evidence="2" type="ORF">FB554_2144</name>
</gene>
<organism evidence="2 3">
    <name type="scientific">Barrientosiimonas humi</name>
    <dbReference type="NCBI Taxonomy" id="999931"/>
    <lineage>
        <taxon>Bacteria</taxon>
        <taxon>Bacillati</taxon>
        <taxon>Actinomycetota</taxon>
        <taxon>Actinomycetes</taxon>
        <taxon>Micrococcales</taxon>
        <taxon>Dermacoccaceae</taxon>
        <taxon>Barrientosiimonas</taxon>
    </lineage>
</organism>
<dbReference type="Proteomes" id="UP000318336">
    <property type="component" value="Unassembled WGS sequence"/>
</dbReference>
<accession>A0A542XDS7</accession>
<evidence type="ECO:0000256" key="1">
    <source>
        <dbReference type="SAM" id="Phobius"/>
    </source>
</evidence>
<feature type="transmembrane region" description="Helical" evidence="1">
    <location>
        <begin position="79"/>
        <end position="98"/>
    </location>
</feature>
<feature type="transmembrane region" description="Helical" evidence="1">
    <location>
        <begin position="169"/>
        <end position="190"/>
    </location>
</feature>
<keyword evidence="1" id="KW-0812">Transmembrane</keyword>
<keyword evidence="1" id="KW-0472">Membrane</keyword>
<protein>
    <submittedName>
        <fullName evidence="2">Sap-like sulfolipid-1-addressing protein</fullName>
    </submittedName>
</protein>
<dbReference type="RefSeq" id="WP_142005942.1">
    <property type="nucleotide sequence ID" value="NZ_CAJTBP010000001.1"/>
</dbReference>
<dbReference type="OrthoDB" id="7062264at2"/>